<keyword evidence="2" id="KW-1185">Reference proteome</keyword>
<organism evidence="1 2">
    <name type="scientific">Moraxella lacunata</name>
    <dbReference type="NCBI Taxonomy" id="477"/>
    <lineage>
        <taxon>Bacteria</taxon>
        <taxon>Pseudomonadati</taxon>
        <taxon>Pseudomonadota</taxon>
        <taxon>Gammaproteobacteria</taxon>
        <taxon>Moraxellales</taxon>
        <taxon>Moraxellaceae</taxon>
        <taxon>Moraxella</taxon>
    </lineage>
</organism>
<protein>
    <submittedName>
        <fullName evidence="1">Uncharacterized protein</fullName>
    </submittedName>
</protein>
<evidence type="ECO:0000313" key="1">
    <source>
        <dbReference type="EMBL" id="STY99981.1"/>
    </source>
</evidence>
<sequence>MLFYSKLTPIHTNATFFNKVFVGWRTTHLTANGCILKLNDYTNFIGVLSTPLQSYGKNPIHDQQNKLIWQPTFTPPSHAVPAPS</sequence>
<dbReference type="AlphaFoldDB" id="A0A378QH55"/>
<name>A0A378QH55_MORLA</name>
<proteinExistence type="predicted"/>
<reference evidence="1 2" key="1">
    <citation type="submission" date="2018-06" db="EMBL/GenBank/DDBJ databases">
        <authorList>
            <consortium name="Pathogen Informatics"/>
            <person name="Doyle S."/>
        </authorList>
    </citation>
    <scope>NUCLEOTIDE SEQUENCE [LARGE SCALE GENOMIC DNA]</scope>
    <source>
        <strain evidence="1 2">NCTC7911</strain>
    </source>
</reference>
<gene>
    <name evidence="1" type="ORF">NCTC7911_01363</name>
</gene>
<dbReference type="EMBL" id="UGQC01000001">
    <property type="protein sequence ID" value="STY99981.1"/>
    <property type="molecule type" value="Genomic_DNA"/>
</dbReference>
<evidence type="ECO:0000313" key="2">
    <source>
        <dbReference type="Proteomes" id="UP000254107"/>
    </source>
</evidence>
<accession>A0A378QH55</accession>
<dbReference type="Proteomes" id="UP000254107">
    <property type="component" value="Unassembled WGS sequence"/>
</dbReference>